<organism evidence="1 2">
    <name type="scientific">Macrostomum lignano</name>
    <dbReference type="NCBI Taxonomy" id="282301"/>
    <lineage>
        <taxon>Eukaryota</taxon>
        <taxon>Metazoa</taxon>
        <taxon>Spiralia</taxon>
        <taxon>Lophotrochozoa</taxon>
        <taxon>Platyhelminthes</taxon>
        <taxon>Rhabditophora</taxon>
        <taxon>Macrostomorpha</taxon>
        <taxon>Macrostomida</taxon>
        <taxon>Macrostomidae</taxon>
        <taxon>Macrostomum</taxon>
    </lineage>
</organism>
<proteinExistence type="predicted"/>
<accession>A0A1I8FBI2</accession>
<keyword evidence="1" id="KW-1185">Reference proteome</keyword>
<dbReference type="AlphaFoldDB" id="A0A1I8FBI2"/>
<protein>
    <submittedName>
        <fullName evidence="2">Uncharacterized protein</fullName>
    </submittedName>
</protein>
<reference evidence="2" key="1">
    <citation type="submission" date="2016-11" db="UniProtKB">
        <authorList>
            <consortium name="WormBaseParasite"/>
        </authorList>
    </citation>
    <scope>IDENTIFICATION</scope>
</reference>
<dbReference type="Proteomes" id="UP000095280">
    <property type="component" value="Unplaced"/>
</dbReference>
<name>A0A1I8FBI2_9PLAT</name>
<dbReference type="WBParaSite" id="maker-unitig_28015-snap-gene-0.1-mRNA-1">
    <property type="protein sequence ID" value="maker-unitig_28015-snap-gene-0.1-mRNA-1"/>
    <property type="gene ID" value="maker-unitig_28015-snap-gene-0.1"/>
</dbReference>
<evidence type="ECO:0000313" key="1">
    <source>
        <dbReference type="Proteomes" id="UP000095280"/>
    </source>
</evidence>
<evidence type="ECO:0000313" key="2">
    <source>
        <dbReference type="WBParaSite" id="maker-unitig_28015-snap-gene-0.1-mRNA-1"/>
    </source>
</evidence>
<sequence length="190" mass="20757">AEVRWALGAGSSAKTRGARLFVQYCGGARISGLQESEIRSSLDGSTGGRVIKELPPARPRLASLDRLGSPLTVSFDGVGQDLFLHWRLDCRRRRASRRRQNGCPVGEDSTPNSAAQCCWLASTSRRLASPSTMNARAYGIECAALQSYGYATLYQKFNKIYSLTINKYDRGSAGQPSMGNRAECYLRNAP</sequence>